<evidence type="ECO:0000256" key="9">
    <source>
        <dbReference type="ARBA" id="ARBA00023315"/>
    </source>
</evidence>
<evidence type="ECO:0000256" key="8">
    <source>
        <dbReference type="ARBA" id="ARBA00023242"/>
    </source>
</evidence>
<dbReference type="RefSeq" id="XP_028480489.1">
    <property type="nucleotide sequence ID" value="XM_028616632.1"/>
</dbReference>
<keyword evidence="8" id="KW-0539">Nucleus</keyword>
<proteinExistence type="inferred from homology"/>
<dbReference type="OrthoDB" id="424551at2759"/>
<reference evidence="13 14" key="1">
    <citation type="submission" date="2018-11" db="EMBL/GenBank/DDBJ databases">
        <title>Genome sequence of Apiotrichum porosum DSM 27194.</title>
        <authorList>
            <person name="Aliyu H."/>
            <person name="Gorte O."/>
            <person name="Ochsenreither K."/>
        </authorList>
    </citation>
    <scope>NUCLEOTIDE SEQUENCE [LARGE SCALE GENOMIC DNA]</scope>
    <source>
        <strain evidence="13 14">DSM 27194</strain>
    </source>
</reference>
<dbReference type="CDD" id="cd04301">
    <property type="entry name" value="NAT_SF"/>
    <property type="match status" value="1"/>
</dbReference>
<comment type="similarity">
    <text evidence="3">Belongs to the acetyltransferase family. NAA40 subfamily.</text>
</comment>
<dbReference type="GeneID" id="39585358"/>
<comment type="caution">
    <text evidence="13">The sequence shown here is derived from an EMBL/GenBank/DDBJ whole genome shotgun (WGS) entry which is preliminary data.</text>
</comment>
<gene>
    <name evidence="13" type="ORF">EHS24_000815</name>
</gene>
<dbReference type="InterPro" id="IPR016181">
    <property type="entry name" value="Acyl_CoA_acyltransferase"/>
</dbReference>
<evidence type="ECO:0000256" key="10">
    <source>
        <dbReference type="ARBA" id="ARBA00047821"/>
    </source>
</evidence>
<evidence type="ECO:0000256" key="5">
    <source>
        <dbReference type="ARBA" id="ARBA00015043"/>
    </source>
</evidence>
<dbReference type="GO" id="GO:0005737">
    <property type="term" value="C:cytoplasm"/>
    <property type="evidence" value="ECO:0007669"/>
    <property type="project" value="UniProtKB-SubCell"/>
</dbReference>
<evidence type="ECO:0000256" key="1">
    <source>
        <dbReference type="ARBA" id="ARBA00004123"/>
    </source>
</evidence>
<evidence type="ECO:0000256" key="3">
    <source>
        <dbReference type="ARBA" id="ARBA00008870"/>
    </source>
</evidence>
<evidence type="ECO:0000256" key="7">
    <source>
        <dbReference type="ARBA" id="ARBA00022679"/>
    </source>
</evidence>
<dbReference type="Gene3D" id="3.40.630.30">
    <property type="match status" value="1"/>
</dbReference>
<evidence type="ECO:0000256" key="6">
    <source>
        <dbReference type="ARBA" id="ARBA00022490"/>
    </source>
</evidence>
<sequence length="223" mass="24374">MATPRVRSANAASMDTLAPHLPRTIATSSGNATLSLLTAASLPPHTRDTLYSLFDANIGPLAKGTSMEHEEQAKREEMFDPDARFLLLSRTAMPGTLREQGQVEEGELLGFVSFRFDTEETMGTRDVEVVYCYELQLSPSARGAGLGRHLMTELEGIGKSRGMKKSMLTCLAGNAPALAFYAKVGYTPDEIDPTLIAEEDGWEDVDENGEDSKPDYRILSRVL</sequence>
<comment type="subcellular location">
    <subcellularLocation>
        <location evidence="2">Cytoplasm</location>
    </subcellularLocation>
    <subcellularLocation>
        <location evidence="1">Nucleus</location>
    </subcellularLocation>
</comment>
<comment type="catalytic activity">
    <reaction evidence="11">
        <text>N-terminal L-seryl-[histone H4] + acetyl-CoA = N-terminal N(alpha)-acetyl-L-seryl-[histone H4] + CoA + H(+)</text>
        <dbReference type="Rhea" id="RHEA:50596"/>
        <dbReference type="Rhea" id="RHEA-COMP:12740"/>
        <dbReference type="Rhea" id="RHEA-COMP:12743"/>
        <dbReference type="ChEBI" id="CHEBI:15378"/>
        <dbReference type="ChEBI" id="CHEBI:57287"/>
        <dbReference type="ChEBI" id="CHEBI:57288"/>
        <dbReference type="ChEBI" id="CHEBI:64738"/>
        <dbReference type="ChEBI" id="CHEBI:83690"/>
        <dbReference type="EC" id="2.3.1.257"/>
    </reaction>
</comment>
<dbReference type="PANTHER" id="PTHR20531">
    <property type="entry name" value="N-ALPHA-ACETYLTRANSFERASE 40"/>
    <property type="match status" value="1"/>
</dbReference>
<dbReference type="InterPro" id="IPR000182">
    <property type="entry name" value="GNAT_dom"/>
</dbReference>
<keyword evidence="9" id="KW-0012">Acyltransferase</keyword>
<dbReference type="AlphaFoldDB" id="A0A427YAV6"/>
<dbReference type="EC" id="2.3.1.257" evidence="4"/>
<dbReference type="GO" id="GO:0005634">
    <property type="term" value="C:nucleus"/>
    <property type="evidence" value="ECO:0007669"/>
    <property type="project" value="UniProtKB-SubCell"/>
</dbReference>
<dbReference type="GO" id="GO:0043998">
    <property type="term" value="F:histone H2A acetyltransferase activity"/>
    <property type="evidence" value="ECO:0007669"/>
    <property type="project" value="InterPro"/>
</dbReference>
<name>A0A427YAV6_9TREE</name>
<feature type="domain" description="N-acetyltransferase" evidence="12">
    <location>
        <begin position="37"/>
        <end position="208"/>
    </location>
</feature>
<protein>
    <recommendedName>
        <fullName evidence="5">N-alpha-acetyltransferase 40</fullName>
        <ecNumber evidence="4">2.3.1.257</ecNumber>
    </recommendedName>
</protein>
<dbReference type="PROSITE" id="PS51186">
    <property type="entry name" value="GNAT"/>
    <property type="match status" value="1"/>
</dbReference>
<evidence type="ECO:0000313" key="14">
    <source>
        <dbReference type="Proteomes" id="UP000279236"/>
    </source>
</evidence>
<evidence type="ECO:0000256" key="2">
    <source>
        <dbReference type="ARBA" id="ARBA00004496"/>
    </source>
</evidence>
<keyword evidence="6" id="KW-0963">Cytoplasm</keyword>
<accession>A0A427YAV6</accession>
<dbReference type="STRING" id="105984.A0A427YAV6"/>
<dbReference type="Proteomes" id="UP000279236">
    <property type="component" value="Unassembled WGS sequence"/>
</dbReference>
<dbReference type="SUPFAM" id="SSF55729">
    <property type="entry name" value="Acyl-CoA N-acyltransferases (Nat)"/>
    <property type="match status" value="1"/>
</dbReference>
<dbReference type="PANTHER" id="PTHR20531:SF1">
    <property type="entry name" value="N-ALPHA-ACETYLTRANSFERASE 40"/>
    <property type="match status" value="1"/>
</dbReference>
<dbReference type="GO" id="GO:0010485">
    <property type="term" value="F:histone H4 acetyltransferase activity"/>
    <property type="evidence" value="ECO:0007669"/>
    <property type="project" value="InterPro"/>
</dbReference>
<evidence type="ECO:0000313" key="13">
    <source>
        <dbReference type="EMBL" id="RSH88281.1"/>
    </source>
</evidence>
<dbReference type="Pfam" id="PF00583">
    <property type="entry name" value="Acetyltransf_1"/>
    <property type="match status" value="1"/>
</dbReference>
<evidence type="ECO:0000256" key="11">
    <source>
        <dbReference type="ARBA" id="ARBA00049524"/>
    </source>
</evidence>
<organism evidence="13 14">
    <name type="scientific">Apiotrichum porosum</name>
    <dbReference type="NCBI Taxonomy" id="105984"/>
    <lineage>
        <taxon>Eukaryota</taxon>
        <taxon>Fungi</taxon>
        <taxon>Dikarya</taxon>
        <taxon>Basidiomycota</taxon>
        <taxon>Agaricomycotina</taxon>
        <taxon>Tremellomycetes</taxon>
        <taxon>Trichosporonales</taxon>
        <taxon>Trichosporonaceae</taxon>
        <taxon>Apiotrichum</taxon>
    </lineage>
</organism>
<keyword evidence="14" id="KW-1185">Reference proteome</keyword>
<dbReference type="InterPro" id="IPR039949">
    <property type="entry name" value="NAA40"/>
</dbReference>
<dbReference type="GO" id="GO:1990189">
    <property type="term" value="F:protein N-terminal-serine acetyltransferase activity"/>
    <property type="evidence" value="ECO:0007669"/>
    <property type="project" value="UniProtKB-EC"/>
</dbReference>
<evidence type="ECO:0000256" key="4">
    <source>
        <dbReference type="ARBA" id="ARBA00012950"/>
    </source>
</evidence>
<evidence type="ECO:0000259" key="12">
    <source>
        <dbReference type="PROSITE" id="PS51186"/>
    </source>
</evidence>
<keyword evidence="7" id="KW-0808">Transferase</keyword>
<dbReference type="EMBL" id="RSCE01000001">
    <property type="protein sequence ID" value="RSH88281.1"/>
    <property type="molecule type" value="Genomic_DNA"/>
</dbReference>
<comment type="catalytic activity">
    <reaction evidence="10">
        <text>N-terminal L-seryl-[histone H2A] + acetyl-CoA = N-terminal N(alpha)-acetyl-L-seryl-[histone H2A] + CoA + H(+)</text>
        <dbReference type="Rhea" id="RHEA:50600"/>
        <dbReference type="Rhea" id="RHEA-COMP:12742"/>
        <dbReference type="Rhea" id="RHEA-COMP:12744"/>
        <dbReference type="ChEBI" id="CHEBI:15378"/>
        <dbReference type="ChEBI" id="CHEBI:57287"/>
        <dbReference type="ChEBI" id="CHEBI:57288"/>
        <dbReference type="ChEBI" id="CHEBI:64738"/>
        <dbReference type="ChEBI" id="CHEBI:83690"/>
        <dbReference type="EC" id="2.3.1.257"/>
    </reaction>
</comment>